<evidence type="ECO:0000256" key="1">
    <source>
        <dbReference type="ARBA" id="ARBA00000632"/>
    </source>
</evidence>
<dbReference type="CDD" id="cd16899">
    <property type="entry name" value="LYZ_C_invert"/>
    <property type="match status" value="1"/>
</dbReference>
<dbReference type="EC" id="3.2.1.17" evidence="3"/>
<evidence type="ECO:0000256" key="2">
    <source>
        <dbReference type="ARBA" id="ARBA00010859"/>
    </source>
</evidence>
<evidence type="ECO:0000313" key="11">
    <source>
        <dbReference type="Proteomes" id="UP001107558"/>
    </source>
</evidence>
<dbReference type="PANTHER" id="PTHR11407">
    <property type="entry name" value="LYSOZYME C"/>
    <property type="match status" value="1"/>
</dbReference>
<comment type="caution">
    <text evidence="10">The sequence shown here is derived from an EMBL/GenBank/DDBJ whole genome shotgun (WGS) entry which is preliminary data.</text>
</comment>
<dbReference type="Proteomes" id="UP001107558">
    <property type="component" value="Chromosome 3"/>
</dbReference>
<evidence type="ECO:0000256" key="8">
    <source>
        <dbReference type="SAM" id="SignalP"/>
    </source>
</evidence>
<evidence type="ECO:0000259" key="9">
    <source>
        <dbReference type="PROSITE" id="PS00128"/>
    </source>
</evidence>
<organism evidence="10 11">
    <name type="scientific">Polypedilum vanderplanki</name>
    <name type="common">Sleeping chironomid midge</name>
    <dbReference type="NCBI Taxonomy" id="319348"/>
    <lineage>
        <taxon>Eukaryota</taxon>
        <taxon>Metazoa</taxon>
        <taxon>Ecdysozoa</taxon>
        <taxon>Arthropoda</taxon>
        <taxon>Hexapoda</taxon>
        <taxon>Insecta</taxon>
        <taxon>Pterygota</taxon>
        <taxon>Neoptera</taxon>
        <taxon>Endopterygota</taxon>
        <taxon>Diptera</taxon>
        <taxon>Nematocera</taxon>
        <taxon>Chironomoidea</taxon>
        <taxon>Chironomidae</taxon>
        <taxon>Chironominae</taxon>
        <taxon>Polypedilum</taxon>
        <taxon>Polypedilum</taxon>
    </lineage>
</organism>
<feature type="domain" description="Glycosyl hydrolases family 22 (GH22)" evidence="9">
    <location>
        <begin position="90"/>
        <end position="108"/>
    </location>
</feature>
<dbReference type="AlphaFoldDB" id="A0A9J6BMT6"/>
<name>A0A9J6BMT6_POLVA</name>
<evidence type="ECO:0000256" key="3">
    <source>
        <dbReference type="ARBA" id="ARBA00012732"/>
    </source>
</evidence>
<gene>
    <name evidence="10" type="ORF">PVAND_001250</name>
</gene>
<proteinExistence type="inferred from homology"/>
<dbReference type="InterPro" id="IPR001916">
    <property type="entry name" value="Glyco_hydro_22"/>
</dbReference>
<dbReference type="GO" id="GO:0031640">
    <property type="term" value="P:killing of cells of another organism"/>
    <property type="evidence" value="ECO:0007669"/>
    <property type="project" value="UniProtKB-KW"/>
</dbReference>
<keyword evidence="6" id="KW-0326">Glycosidase</keyword>
<dbReference type="GO" id="GO:0042742">
    <property type="term" value="P:defense response to bacterium"/>
    <property type="evidence" value="ECO:0007669"/>
    <property type="project" value="UniProtKB-KW"/>
</dbReference>
<evidence type="ECO:0000256" key="6">
    <source>
        <dbReference type="ARBA" id="ARBA00023295"/>
    </source>
</evidence>
<dbReference type="GO" id="GO:0003796">
    <property type="term" value="F:lysozyme activity"/>
    <property type="evidence" value="ECO:0007669"/>
    <property type="project" value="UniProtKB-EC"/>
</dbReference>
<dbReference type="FunFam" id="1.10.530.10:FF:000001">
    <property type="entry name" value="Lysozyme C"/>
    <property type="match status" value="1"/>
</dbReference>
<dbReference type="EMBL" id="JADBJN010000003">
    <property type="protein sequence ID" value="KAG5671032.1"/>
    <property type="molecule type" value="Genomic_DNA"/>
</dbReference>
<keyword evidence="6" id="KW-0378">Hydrolase</keyword>
<dbReference type="InterPro" id="IPR019799">
    <property type="entry name" value="Glyco_hydro_22_CS"/>
</dbReference>
<feature type="signal peptide" evidence="8">
    <location>
        <begin position="1"/>
        <end position="19"/>
    </location>
</feature>
<comment type="catalytic activity">
    <reaction evidence="1">
        <text>Hydrolysis of (1-&gt;4)-beta-linkages between N-acetylmuramic acid and N-acetyl-D-glucosamine residues in a peptidoglycan and between N-acetyl-D-glucosamine residues in chitodextrins.</text>
        <dbReference type="EC" id="3.2.1.17"/>
    </reaction>
</comment>
<dbReference type="SUPFAM" id="SSF53955">
    <property type="entry name" value="Lysozyme-like"/>
    <property type="match status" value="1"/>
</dbReference>
<dbReference type="InterPro" id="IPR000974">
    <property type="entry name" value="Glyco_hydro_22_lys"/>
</dbReference>
<accession>A0A9J6BMT6</accession>
<evidence type="ECO:0000256" key="5">
    <source>
        <dbReference type="ARBA" id="ARBA00023157"/>
    </source>
</evidence>
<dbReference type="PROSITE" id="PS51348">
    <property type="entry name" value="GLYCOSYL_HYDROL_F22_2"/>
    <property type="match status" value="1"/>
</dbReference>
<dbReference type="PROSITE" id="PS00128">
    <property type="entry name" value="GLYCOSYL_HYDROL_F22_1"/>
    <property type="match status" value="1"/>
</dbReference>
<evidence type="ECO:0000256" key="4">
    <source>
        <dbReference type="ARBA" id="ARBA00022638"/>
    </source>
</evidence>
<reference evidence="10" key="1">
    <citation type="submission" date="2021-03" db="EMBL/GenBank/DDBJ databases">
        <title>Chromosome level genome of the anhydrobiotic midge Polypedilum vanderplanki.</title>
        <authorList>
            <person name="Yoshida Y."/>
            <person name="Kikawada T."/>
            <person name="Gusev O."/>
        </authorList>
    </citation>
    <scope>NUCLEOTIDE SEQUENCE</scope>
    <source>
        <strain evidence="10">NIAS01</strain>
        <tissue evidence="10">Whole body or cell culture</tissue>
    </source>
</reference>
<keyword evidence="4" id="KW-0081">Bacteriolytic enzyme</keyword>
<comment type="similarity">
    <text evidence="2 7">Belongs to the glycosyl hydrolase 22 family.</text>
</comment>
<keyword evidence="11" id="KW-1185">Reference proteome</keyword>
<dbReference type="SMART" id="SM00263">
    <property type="entry name" value="LYZ1"/>
    <property type="match status" value="1"/>
</dbReference>
<keyword evidence="5" id="KW-1015">Disulfide bond</keyword>
<dbReference type="PRINTS" id="PR00135">
    <property type="entry name" value="LYZLACT"/>
</dbReference>
<sequence length="142" mass="16119">MKTLIFTTLFVAFFAYTNAKIYSKCELVEELHNAGFPKEDLPDWVCLVEHESNYDSEAIGEENHDGSQDYGIFQINSKYWCNVGSPGGDCNLDCNSLISDDIGDDIQCAKMIFDRHHFDAWYGWINNCKGAELPSIDECNVK</sequence>
<feature type="chain" id="PRO_5039901725" description="lysozyme" evidence="8">
    <location>
        <begin position="20"/>
        <end position="142"/>
    </location>
</feature>
<dbReference type="PANTHER" id="PTHR11407:SF63">
    <property type="entry name" value="LYSOZYME C"/>
    <property type="match status" value="1"/>
</dbReference>
<dbReference type="Pfam" id="PF00062">
    <property type="entry name" value="Lys"/>
    <property type="match status" value="1"/>
</dbReference>
<protein>
    <recommendedName>
        <fullName evidence="3">lysozyme</fullName>
        <ecNumber evidence="3">3.2.1.17</ecNumber>
    </recommendedName>
</protein>
<dbReference type="Gene3D" id="1.10.530.10">
    <property type="match status" value="1"/>
</dbReference>
<dbReference type="InterPro" id="IPR023346">
    <property type="entry name" value="Lysozyme-like_dom_sf"/>
</dbReference>
<dbReference type="OrthoDB" id="17373at2759"/>
<dbReference type="PRINTS" id="PR00137">
    <property type="entry name" value="LYSOZYME"/>
</dbReference>
<keyword evidence="8" id="KW-0732">Signal</keyword>
<evidence type="ECO:0000313" key="10">
    <source>
        <dbReference type="EMBL" id="KAG5671032.1"/>
    </source>
</evidence>
<keyword evidence="4" id="KW-0929">Antimicrobial</keyword>
<evidence type="ECO:0000256" key="7">
    <source>
        <dbReference type="RuleBase" id="RU004440"/>
    </source>
</evidence>